<keyword evidence="4" id="KW-1185">Reference proteome</keyword>
<evidence type="ECO:0000313" key="3">
    <source>
        <dbReference type="EMBL" id="KAB2954531.1"/>
    </source>
</evidence>
<protein>
    <submittedName>
        <fullName evidence="3">Thiazole biosynthesis adenylyltransferase ThiF</fullName>
    </submittedName>
</protein>
<comment type="caution">
    <text evidence="3">The sequence shown here is derived from an EMBL/GenBank/DDBJ whole genome shotgun (WGS) entry which is preliminary data.</text>
</comment>
<dbReference type="Pfam" id="PF00899">
    <property type="entry name" value="ThiF"/>
    <property type="match status" value="1"/>
</dbReference>
<dbReference type="GO" id="GO:0008641">
    <property type="term" value="F:ubiquitin-like modifier activating enzyme activity"/>
    <property type="evidence" value="ECO:0007669"/>
    <property type="project" value="InterPro"/>
</dbReference>
<dbReference type="PANTHER" id="PTHR10953:SF102">
    <property type="entry name" value="ADENYLYLTRANSFERASE AND SULFURTRANSFERASE MOCS3"/>
    <property type="match status" value="1"/>
</dbReference>
<dbReference type="FunFam" id="3.40.50.720:FF:000080">
    <property type="entry name" value="Thiazole biosynthesis adenylyltransferase ThiF"/>
    <property type="match status" value="1"/>
</dbReference>
<proteinExistence type="inferred from homology"/>
<dbReference type="Proteomes" id="UP000468766">
    <property type="component" value="Unassembled WGS sequence"/>
</dbReference>
<evidence type="ECO:0000313" key="4">
    <source>
        <dbReference type="Proteomes" id="UP000468766"/>
    </source>
</evidence>
<evidence type="ECO:0000259" key="2">
    <source>
        <dbReference type="Pfam" id="PF00899"/>
    </source>
</evidence>
<dbReference type="InterPro" id="IPR035985">
    <property type="entry name" value="Ubiquitin-activating_enz"/>
</dbReference>
<dbReference type="GO" id="GO:0008146">
    <property type="term" value="F:sulfotransferase activity"/>
    <property type="evidence" value="ECO:0007669"/>
    <property type="project" value="TreeGrafter"/>
</dbReference>
<dbReference type="RefSeq" id="WP_151618065.1">
    <property type="nucleotide sequence ID" value="NZ_WBXO01000001.1"/>
</dbReference>
<dbReference type="GO" id="GO:0005829">
    <property type="term" value="C:cytosol"/>
    <property type="evidence" value="ECO:0007669"/>
    <property type="project" value="TreeGrafter"/>
</dbReference>
<evidence type="ECO:0000256" key="1">
    <source>
        <dbReference type="ARBA" id="ARBA00009919"/>
    </source>
</evidence>
<dbReference type="CDD" id="cd00757">
    <property type="entry name" value="ThiF_MoeB_HesA_family"/>
    <property type="match status" value="1"/>
</dbReference>
<dbReference type="InterPro" id="IPR000594">
    <property type="entry name" value="ThiF_NAD_FAD-bd"/>
</dbReference>
<feature type="domain" description="THIF-type NAD/FAD binding fold" evidence="2">
    <location>
        <begin position="4"/>
        <end position="243"/>
    </location>
</feature>
<comment type="similarity">
    <text evidence="1">Belongs to the HesA/MoeB/ThiF family.</text>
</comment>
<name>A0A6I0F3F6_9FIRM</name>
<dbReference type="GO" id="GO:0016779">
    <property type="term" value="F:nucleotidyltransferase activity"/>
    <property type="evidence" value="ECO:0007669"/>
    <property type="project" value="UniProtKB-KW"/>
</dbReference>
<dbReference type="InterPro" id="IPR045886">
    <property type="entry name" value="ThiF/MoeB/HesA"/>
</dbReference>
<dbReference type="SUPFAM" id="SSF69572">
    <property type="entry name" value="Activating enzymes of the ubiquitin-like proteins"/>
    <property type="match status" value="1"/>
</dbReference>
<dbReference type="GO" id="GO:0004792">
    <property type="term" value="F:thiosulfate-cyanide sulfurtransferase activity"/>
    <property type="evidence" value="ECO:0007669"/>
    <property type="project" value="TreeGrafter"/>
</dbReference>
<dbReference type="PANTHER" id="PTHR10953">
    <property type="entry name" value="UBIQUITIN-ACTIVATING ENZYME E1"/>
    <property type="match status" value="1"/>
</dbReference>
<dbReference type="OrthoDB" id="9804286at2"/>
<dbReference type="Gene3D" id="3.40.50.720">
    <property type="entry name" value="NAD(P)-binding Rossmann-like Domain"/>
    <property type="match status" value="1"/>
</dbReference>
<keyword evidence="3" id="KW-0548">Nucleotidyltransferase</keyword>
<dbReference type="AlphaFoldDB" id="A0A6I0F3F6"/>
<accession>A0A6I0F3F6</accession>
<organism evidence="3 4">
    <name type="scientific">Heliorestis acidaminivorans</name>
    <dbReference type="NCBI Taxonomy" id="553427"/>
    <lineage>
        <taxon>Bacteria</taxon>
        <taxon>Bacillati</taxon>
        <taxon>Bacillota</taxon>
        <taxon>Clostridia</taxon>
        <taxon>Eubacteriales</taxon>
        <taxon>Heliobacteriaceae</taxon>
        <taxon>Heliorestis</taxon>
    </lineage>
</organism>
<gene>
    <name evidence="3" type="ORF">F9B85_02325</name>
</gene>
<reference evidence="3 4" key="1">
    <citation type="submission" date="2019-10" db="EMBL/GenBank/DDBJ databases">
        <title>Whole-genome sequence of the extremophile Heliorestis acidaminivorans DSM 24790.</title>
        <authorList>
            <person name="Kyndt J.A."/>
            <person name="Meyer T.E."/>
        </authorList>
    </citation>
    <scope>NUCLEOTIDE SEQUENCE [LARGE SCALE GENOMIC DNA]</scope>
    <source>
        <strain evidence="3 4">DSM 24790</strain>
    </source>
</reference>
<dbReference type="EMBL" id="WBXO01000001">
    <property type="protein sequence ID" value="KAB2954531.1"/>
    <property type="molecule type" value="Genomic_DNA"/>
</dbReference>
<sequence length="339" mass="37396">MERYAKQIRFAPIGEEGQRKLQQARVLIAGMGALGTHLANSLARAGVGYLKVIDRDFVELSNLQRQVLYDEEDVEEILPKAIAAQRKLEKINSSIVVEAEVVDISWANVQQHFEGIDLVVDGSDNFELRFLINDCAVKKKIPWIYGGITGSQGMAMVIRPFEGPCLRCIMPKAPTPGSMPTCDTAGVLGPTVQMVTAFQTAEAIKVLTGQDDKVCQGLLNIDLWTSRYEVFDLSKASRPQCPACGQGEFPFLEGREEIQVTPICGSNAVQINPVGEKKLNLQDIARRLASLGEISQNPYLLKFNADGQEMVLFMDGRAMLKGTQDSVKAKSFYSRYVGF</sequence>
<keyword evidence="3" id="KW-0808">Transferase</keyword>